<dbReference type="InterPro" id="IPR019885">
    <property type="entry name" value="Tscrpt_reg_HTH_AsnC-type_CS"/>
</dbReference>
<dbReference type="RefSeq" id="WP_252682867.1">
    <property type="nucleotide sequence ID" value="NZ_JAMXHT010000007.1"/>
</dbReference>
<dbReference type="InterPro" id="IPR036388">
    <property type="entry name" value="WH-like_DNA-bd_sf"/>
</dbReference>
<dbReference type="Gene3D" id="3.30.70.920">
    <property type="match status" value="1"/>
</dbReference>
<dbReference type="InterPro" id="IPR000485">
    <property type="entry name" value="AsnC-type_HTH_dom"/>
</dbReference>
<evidence type="ECO:0000256" key="3">
    <source>
        <dbReference type="ARBA" id="ARBA00023163"/>
    </source>
</evidence>
<reference evidence="5" key="1">
    <citation type="submission" date="2022-06" db="EMBL/GenBank/DDBJ databases">
        <authorList>
            <person name="Lu C.-H."/>
        </authorList>
    </citation>
    <scope>NUCLEOTIDE SEQUENCE</scope>
    <source>
        <strain evidence="5">21MJYT02-11</strain>
    </source>
</reference>
<proteinExistence type="predicted"/>
<dbReference type="PANTHER" id="PTHR30154:SF34">
    <property type="entry name" value="TRANSCRIPTIONAL REGULATOR AZLB"/>
    <property type="match status" value="1"/>
</dbReference>
<organism evidence="5 6">
    <name type="scientific">Ralstonia soli</name>
    <dbReference type="NCBI Taxonomy" id="2953896"/>
    <lineage>
        <taxon>Bacteria</taxon>
        <taxon>Pseudomonadati</taxon>
        <taxon>Pseudomonadota</taxon>
        <taxon>Betaproteobacteria</taxon>
        <taxon>Burkholderiales</taxon>
        <taxon>Burkholderiaceae</taxon>
        <taxon>Ralstonia</taxon>
    </lineage>
</organism>
<dbReference type="InterPro" id="IPR011991">
    <property type="entry name" value="ArsR-like_HTH"/>
</dbReference>
<dbReference type="InterPro" id="IPR036390">
    <property type="entry name" value="WH_DNA-bd_sf"/>
</dbReference>
<reference evidence="5" key="2">
    <citation type="journal article" date="2023" name="Front. Microbiol.">
        <title>Ralstonia chuxiongensis sp. nov., Ralstonia mojiangensis sp. nov., and Ralstonia soli sp. nov., isolated from tobacco fields, are three novel species in the family Burkholderiaceae.</title>
        <authorList>
            <person name="Lu C.H."/>
            <person name="Zhang Y.Y."/>
            <person name="Jiang N."/>
            <person name="Chen W."/>
            <person name="Shao X."/>
            <person name="Zhao Z.M."/>
            <person name="Lu W.L."/>
            <person name="Hu X."/>
            <person name="Xi Y.X."/>
            <person name="Zou S.Y."/>
            <person name="Wei Q.J."/>
            <person name="Lin Z.L."/>
            <person name="Gong L."/>
            <person name="Gai X.T."/>
            <person name="Zhang L.Q."/>
            <person name="Li J.Y."/>
            <person name="Jin Y."/>
            <person name="Xia Z.Y."/>
        </authorList>
    </citation>
    <scope>NUCLEOTIDE SEQUENCE</scope>
    <source>
        <strain evidence="5">21MJYT02-11</strain>
    </source>
</reference>
<dbReference type="PANTHER" id="PTHR30154">
    <property type="entry name" value="LEUCINE-RESPONSIVE REGULATORY PROTEIN"/>
    <property type="match status" value="1"/>
</dbReference>
<dbReference type="PRINTS" id="PR00033">
    <property type="entry name" value="HTHASNC"/>
</dbReference>
<keyword evidence="1" id="KW-0805">Transcription regulation</keyword>
<dbReference type="EMBL" id="JAMXHT010000007">
    <property type="protein sequence ID" value="MCO5400231.1"/>
    <property type="molecule type" value="Genomic_DNA"/>
</dbReference>
<protein>
    <submittedName>
        <fullName evidence="5">Lrp/AsnC family transcriptional regulator</fullName>
    </submittedName>
</protein>
<dbReference type="CDD" id="cd00090">
    <property type="entry name" value="HTH_ARSR"/>
    <property type="match status" value="1"/>
</dbReference>
<keyword evidence="6" id="KW-1185">Reference proteome</keyword>
<accession>A0ABT1APL7</accession>
<dbReference type="SUPFAM" id="SSF46785">
    <property type="entry name" value="Winged helix' DNA-binding domain"/>
    <property type="match status" value="1"/>
</dbReference>
<dbReference type="SMART" id="SM00344">
    <property type="entry name" value="HTH_ASNC"/>
    <property type="match status" value="1"/>
</dbReference>
<evidence type="ECO:0000313" key="6">
    <source>
        <dbReference type="Proteomes" id="UP001162811"/>
    </source>
</evidence>
<evidence type="ECO:0000256" key="2">
    <source>
        <dbReference type="ARBA" id="ARBA00023125"/>
    </source>
</evidence>
<name>A0ABT1APL7_9RALS</name>
<feature type="domain" description="HTH asnC-type" evidence="4">
    <location>
        <begin position="7"/>
        <end position="68"/>
    </location>
</feature>
<dbReference type="InterPro" id="IPR019887">
    <property type="entry name" value="Tscrpt_reg_AsnC/Lrp_C"/>
</dbReference>
<dbReference type="PROSITE" id="PS50956">
    <property type="entry name" value="HTH_ASNC_2"/>
    <property type="match status" value="1"/>
</dbReference>
<sequence length="164" mass="18859">MIEALKIDRLDLRILAQLQKNARMTNVDLADAVGLSPSPCLIRVKRLEQAGYISGYGAHIRLERLGDTLTVFTEVTLLDHHRETFVRFEAAIREMDEVLECHLLSGGYDYLLRFITRGVNHYQEAIEGLLERNIGIAKYFSYIVIKSPFVKTHCPVERLFPNQR</sequence>
<dbReference type="Pfam" id="PF01037">
    <property type="entry name" value="AsnC_trans_reg"/>
    <property type="match status" value="1"/>
</dbReference>
<dbReference type="InterPro" id="IPR019888">
    <property type="entry name" value="Tscrpt_reg_AsnC-like"/>
</dbReference>
<dbReference type="Proteomes" id="UP001162811">
    <property type="component" value="Unassembled WGS sequence"/>
</dbReference>
<evidence type="ECO:0000256" key="1">
    <source>
        <dbReference type="ARBA" id="ARBA00023015"/>
    </source>
</evidence>
<evidence type="ECO:0000259" key="4">
    <source>
        <dbReference type="PROSITE" id="PS50956"/>
    </source>
</evidence>
<dbReference type="Gene3D" id="1.10.10.10">
    <property type="entry name" value="Winged helix-like DNA-binding domain superfamily/Winged helix DNA-binding domain"/>
    <property type="match status" value="1"/>
</dbReference>
<comment type="caution">
    <text evidence="5">The sequence shown here is derived from an EMBL/GenBank/DDBJ whole genome shotgun (WGS) entry which is preliminary data.</text>
</comment>
<dbReference type="PROSITE" id="PS00519">
    <property type="entry name" value="HTH_ASNC_1"/>
    <property type="match status" value="1"/>
</dbReference>
<keyword evidence="3" id="KW-0804">Transcription</keyword>
<gene>
    <name evidence="5" type="ORF">NG900_18700</name>
</gene>
<dbReference type="Pfam" id="PF13412">
    <property type="entry name" value="HTH_24"/>
    <property type="match status" value="1"/>
</dbReference>
<keyword evidence="2" id="KW-0238">DNA-binding</keyword>
<evidence type="ECO:0000313" key="5">
    <source>
        <dbReference type="EMBL" id="MCO5400231.1"/>
    </source>
</evidence>